<keyword evidence="2" id="KW-1185">Reference proteome</keyword>
<sequence>MENFQEKFKLDRLNSKVNTFSLSKLKYHEHIQKVKQLKIMDQKESNDLRFLKRYDVIEVNSISKLIHLVTEQENLKYYVFDEELYEVLFEAHTLTGHGGRDRMIKQ</sequence>
<gene>
    <name evidence="1" type="ORF">HHI36_013991</name>
</gene>
<name>A0ABD2N1J3_9CUCU</name>
<reference evidence="1 2" key="1">
    <citation type="journal article" date="2021" name="BMC Biol.">
        <title>Horizontally acquired antibacterial genes associated with adaptive radiation of ladybird beetles.</title>
        <authorList>
            <person name="Li H.S."/>
            <person name="Tang X.F."/>
            <person name="Huang Y.H."/>
            <person name="Xu Z.Y."/>
            <person name="Chen M.L."/>
            <person name="Du X.Y."/>
            <person name="Qiu B.Y."/>
            <person name="Chen P.T."/>
            <person name="Zhang W."/>
            <person name="Slipinski A."/>
            <person name="Escalona H.E."/>
            <person name="Waterhouse R.M."/>
            <person name="Zwick A."/>
            <person name="Pang H."/>
        </authorList>
    </citation>
    <scope>NUCLEOTIDE SEQUENCE [LARGE SCALE GENOMIC DNA]</scope>
    <source>
        <strain evidence="1">SYSU2018</strain>
    </source>
</reference>
<evidence type="ECO:0008006" key="3">
    <source>
        <dbReference type="Google" id="ProtNLM"/>
    </source>
</evidence>
<proteinExistence type="predicted"/>
<dbReference type="EMBL" id="JABFTP020000062">
    <property type="protein sequence ID" value="KAL3272515.1"/>
    <property type="molecule type" value="Genomic_DNA"/>
</dbReference>
<dbReference type="Proteomes" id="UP001516400">
    <property type="component" value="Unassembled WGS sequence"/>
</dbReference>
<evidence type="ECO:0000313" key="2">
    <source>
        <dbReference type="Proteomes" id="UP001516400"/>
    </source>
</evidence>
<protein>
    <recommendedName>
        <fullName evidence="3">Integrase zinc-binding domain-containing protein</fullName>
    </recommendedName>
</protein>
<organism evidence="1 2">
    <name type="scientific">Cryptolaemus montrouzieri</name>
    <dbReference type="NCBI Taxonomy" id="559131"/>
    <lineage>
        <taxon>Eukaryota</taxon>
        <taxon>Metazoa</taxon>
        <taxon>Ecdysozoa</taxon>
        <taxon>Arthropoda</taxon>
        <taxon>Hexapoda</taxon>
        <taxon>Insecta</taxon>
        <taxon>Pterygota</taxon>
        <taxon>Neoptera</taxon>
        <taxon>Endopterygota</taxon>
        <taxon>Coleoptera</taxon>
        <taxon>Polyphaga</taxon>
        <taxon>Cucujiformia</taxon>
        <taxon>Coccinelloidea</taxon>
        <taxon>Coccinellidae</taxon>
        <taxon>Scymninae</taxon>
        <taxon>Scymnini</taxon>
        <taxon>Cryptolaemus</taxon>
    </lineage>
</organism>
<dbReference type="AlphaFoldDB" id="A0ABD2N1J3"/>
<evidence type="ECO:0000313" key="1">
    <source>
        <dbReference type="EMBL" id="KAL3272515.1"/>
    </source>
</evidence>
<accession>A0ABD2N1J3</accession>
<comment type="caution">
    <text evidence="1">The sequence shown here is derived from an EMBL/GenBank/DDBJ whole genome shotgun (WGS) entry which is preliminary data.</text>
</comment>